<feature type="region of interest" description="Disordered" evidence="1">
    <location>
        <begin position="1"/>
        <end position="60"/>
    </location>
</feature>
<evidence type="ECO:0000256" key="1">
    <source>
        <dbReference type="SAM" id="MobiDB-lite"/>
    </source>
</evidence>
<name>A0AAV9ZMY7_9AGAR</name>
<feature type="region of interest" description="Disordered" evidence="1">
    <location>
        <begin position="96"/>
        <end position="121"/>
    </location>
</feature>
<evidence type="ECO:0000313" key="3">
    <source>
        <dbReference type="Proteomes" id="UP001362999"/>
    </source>
</evidence>
<feature type="compositionally biased region" description="Low complexity" evidence="1">
    <location>
        <begin position="44"/>
        <end position="57"/>
    </location>
</feature>
<dbReference type="AlphaFoldDB" id="A0AAV9ZMY7"/>
<proteinExistence type="predicted"/>
<feature type="compositionally biased region" description="Low complexity" evidence="1">
    <location>
        <begin position="100"/>
        <end position="121"/>
    </location>
</feature>
<evidence type="ECO:0000313" key="2">
    <source>
        <dbReference type="EMBL" id="KAK6987702.1"/>
    </source>
</evidence>
<protein>
    <submittedName>
        <fullName evidence="2">Uncharacterized protein</fullName>
    </submittedName>
</protein>
<dbReference type="EMBL" id="JAWWNJ010000130">
    <property type="protein sequence ID" value="KAK6987702.1"/>
    <property type="molecule type" value="Genomic_DNA"/>
</dbReference>
<sequence length="304" mass="32771">MGSTQCARNNEGGVVGSTPARWDRTEYLDAPRSPHSPSYQWPGSKSSALPHAPASSPNLPYSALRHRDTLSSPSSFDVLRVISYRVIAPPSFPQRRLVQTSASTSTSVSTPSSSSSSPYVATPPHSAPLCTVPFKAARDGFFLCFLRVDDGSYNAAPGSLKVECFSVEARTAYRRPYACAGEVRRMQGLGMGMIPACGGRTRGGRKKEVWEDVSPAYPAHPTPSPFLARLPPSRLVFTSHNDTPAHPSLHPCYAQTSAFDVFDVDVPHARSSLVWYAASPTFVVSILGGRRGMGVEEEDEGVAR</sequence>
<gene>
    <name evidence="2" type="ORF">R3P38DRAFT_3230462</name>
</gene>
<organism evidence="2 3">
    <name type="scientific">Favolaschia claudopus</name>
    <dbReference type="NCBI Taxonomy" id="2862362"/>
    <lineage>
        <taxon>Eukaryota</taxon>
        <taxon>Fungi</taxon>
        <taxon>Dikarya</taxon>
        <taxon>Basidiomycota</taxon>
        <taxon>Agaricomycotina</taxon>
        <taxon>Agaricomycetes</taxon>
        <taxon>Agaricomycetidae</taxon>
        <taxon>Agaricales</taxon>
        <taxon>Marasmiineae</taxon>
        <taxon>Mycenaceae</taxon>
        <taxon>Favolaschia</taxon>
    </lineage>
</organism>
<keyword evidence="3" id="KW-1185">Reference proteome</keyword>
<reference evidence="2 3" key="1">
    <citation type="journal article" date="2024" name="J Genomics">
        <title>Draft genome sequencing and assembly of Favolaschia claudopus CIRM-BRFM 2984 isolated from oak limbs.</title>
        <authorList>
            <person name="Navarro D."/>
            <person name="Drula E."/>
            <person name="Chaduli D."/>
            <person name="Cazenave R."/>
            <person name="Ahrendt S."/>
            <person name="Wang J."/>
            <person name="Lipzen A."/>
            <person name="Daum C."/>
            <person name="Barry K."/>
            <person name="Grigoriev I.V."/>
            <person name="Favel A."/>
            <person name="Rosso M.N."/>
            <person name="Martin F."/>
        </authorList>
    </citation>
    <scope>NUCLEOTIDE SEQUENCE [LARGE SCALE GENOMIC DNA]</scope>
    <source>
        <strain evidence="2 3">CIRM-BRFM 2984</strain>
    </source>
</reference>
<comment type="caution">
    <text evidence="2">The sequence shown here is derived from an EMBL/GenBank/DDBJ whole genome shotgun (WGS) entry which is preliminary data.</text>
</comment>
<accession>A0AAV9ZMY7</accession>
<dbReference type="Proteomes" id="UP001362999">
    <property type="component" value="Unassembled WGS sequence"/>
</dbReference>